<name>A0A1J5P5D3_9ZZZZ</name>
<gene>
    <name evidence="1" type="ORF">GALL_516830</name>
</gene>
<dbReference type="PANTHER" id="PTHR36302">
    <property type="entry name" value="BLR7088 PROTEIN"/>
    <property type="match status" value="1"/>
</dbReference>
<evidence type="ECO:0008006" key="2">
    <source>
        <dbReference type="Google" id="ProtNLM"/>
    </source>
</evidence>
<dbReference type="SUPFAM" id="SSF110087">
    <property type="entry name" value="DR1885-like metal-binding protein"/>
    <property type="match status" value="1"/>
</dbReference>
<dbReference type="InterPro" id="IPR007410">
    <property type="entry name" value="LpqE-like"/>
</dbReference>
<dbReference type="InterPro" id="IPR058248">
    <property type="entry name" value="Lxx211020-like"/>
</dbReference>
<sequence length="158" mass="16258">MKSLLPFATALALATAAHAADQTVGALTFVHPHAAATRPAQLSDAGYLTIRNTGDQPDVLTGISAPFADAQLHVTKVDANGISTMAPVASLEIPAHGAVELKPGGYHIMMMGLSRVLEPGTMVPLTLTFKNAGKVTVPFRIDGGAAGAMKMDMKAPSN</sequence>
<dbReference type="EMBL" id="MLJW01006390">
    <property type="protein sequence ID" value="OIQ66745.1"/>
    <property type="molecule type" value="Genomic_DNA"/>
</dbReference>
<dbReference type="Pfam" id="PF04314">
    <property type="entry name" value="PCuAC"/>
    <property type="match status" value="1"/>
</dbReference>
<dbReference type="PANTHER" id="PTHR36302:SF1">
    <property type="entry name" value="COPPER CHAPERONE PCU(A)C"/>
    <property type="match status" value="1"/>
</dbReference>
<proteinExistence type="predicted"/>
<comment type="caution">
    <text evidence="1">The sequence shown here is derived from an EMBL/GenBank/DDBJ whole genome shotgun (WGS) entry which is preliminary data.</text>
</comment>
<accession>A0A1J5P5D3</accession>
<dbReference type="InterPro" id="IPR036182">
    <property type="entry name" value="PCuAC_sf"/>
</dbReference>
<reference evidence="1" key="1">
    <citation type="submission" date="2016-10" db="EMBL/GenBank/DDBJ databases">
        <title>Sequence of Gallionella enrichment culture.</title>
        <authorList>
            <person name="Poehlein A."/>
            <person name="Muehling M."/>
            <person name="Daniel R."/>
        </authorList>
    </citation>
    <scope>NUCLEOTIDE SEQUENCE</scope>
</reference>
<organism evidence="1">
    <name type="scientific">mine drainage metagenome</name>
    <dbReference type="NCBI Taxonomy" id="410659"/>
    <lineage>
        <taxon>unclassified sequences</taxon>
        <taxon>metagenomes</taxon>
        <taxon>ecological metagenomes</taxon>
    </lineage>
</organism>
<protein>
    <recommendedName>
        <fullName evidence="2">Copper chaperone PCu(A)C</fullName>
    </recommendedName>
</protein>
<dbReference type="AlphaFoldDB" id="A0A1J5P5D3"/>
<dbReference type="Gene3D" id="2.60.40.1890">
    <property type="entry name" value="PCu(A)C copper chaperone"/>
    <property type="match status" value="1"/>
</dbReference>
<evidence type="ECO:0000313" key="1">
    <source>
        <dbReference type="EMBL" id="OIQ66745.1"/>
    </source>
</evidence>